<dbReference type="PANTHER" id="PTHR19372">
    <property type="entry name" value="SULFITE REDUCTASE"/>
    <property type="match status" value="1"/>
</dbReference>
<dbReference type="SUPFAM" id="SSF81296">
    <property type="entry name" value="E set domains"/>
    <property type="match status" value="1"/>
</dbReference>
<evidence type="ECO:0000313" key="4">
    <source>
        <dbReference type="EMBL" id="MDP9825270.1"/>
    </source>
</evidence>
<evidence type="ECO:0000259" key="3">
    <source>
        <dbReference type="Pfam" id="PF00174"/>
    </source>
</evidence>
<name>A0ABT9NZ72_9ACTN</name>
<evidence type="ECO:0000256" key="1">
    <source>
        <dbReference type="SAM" id="MobiDB-lite"/>
    </source>
</evidence>
<evidence type="ECO:0000256" key="2">
    <source>
        <dbReference type="SAM" id="Phobius"/>
    </source>
</evidence>
<feature type="transmembrane region" description="Helical" evidence="2">
    <location>
        <begin position="150"/>
        <end position="172"/>
    </location>
</feature>
<dbReference type="Pfam" id="PF00174">
    <property type="entry name" value="Oxidored_molyb"/>
    <property type="match status" value="1"/>
</dbReference>
<sequence>MKNNQLLIAAGAGLASGVLALGLAEVVAGLVSPSAAPIIALGDVVVDNVPAWLKTFAVSTFGTHDKVALLTVAYLIAAALSALAGVLALKGRLGTWLVLALGALAALAAATRPEASALSALPSLIGAAAGMFVLDRLIRTNRSRPPDDRRAVLGLGVVLGVGIATGGIGNWLGARLRGATASREAIKLPVPADPAPALPSGVEVGVDGMEPFLTPNADFYRIDTALSVPLLKAEDWELRIHGLVDSEVTLTWAQLVAGDLIERDLTLMCVSNEVGGDLTGNARWIGLPVAPLLERAGVRPAADMVLSTSSDGWTASTPLETLTDGRDAILAIGMNGEPLPLEHGFPVRMIVPGLYGYVSATKWVVDLEVTRFDAVEAYWTPRGWSERGPVKTGSRIDVPSNGTTVDAGKVAVAGIAWAQHRGITAVEVRVNEGAWQPATLAAEDSVDTWRQWYFAWEASSGEHRLQVRATDGDGMTQTGDEAPPAPDGATGWHEINVSVR</sequence>
<gene>
    <name evidence="4" type="ORF">J2S57_001019</name>
</gene>
<dbReference type="RefSeq" id="WP_307238885.1">
    <property type="nucleotide sequence ID" value="NZ_JAUSQZ010000001.1"/>
</dbReference>
<comment type="caution">
    <text evidence="4">The sequence shown here is derived from an EMBL/GenBank/DDBJ whole genome shotgun (WGS) entry which is preliminary data.</text>
</comment>
<dbReference type="Gene3D" id="3.90.420.10">
    <property type="entry name" value="Oxidoreductase, molybdopterin-binding domain"/>
    <property type="match status" value="1"/>
</dbReference>
<dbReference type="PANTHER" id="PTHR19372:SF7">
    <property type="entry name" value="SULFITE OXIDASE, MITOCHONDRIAL"/>
    <property type="match status" value="1"/>
</dbReference>
<dbReference type="InterPro" id="IPR000572">
    <property type="entry name" value="OxRdtase_Mopterin-bd_dom"/>
</dbReference>
<feature type="transmembrane region" description="Helical" evidence="2">
    <location>
        <begin position="117"/>
        <end position="138"/>
    </location>
</feature>
<feature type="region of interest" description="Disordered" evidence="1">
    <location>
        <begin position="471"/>
        <end position="500"/>
    </location>
</feature>
<keyword evidence="5" id="KW-1185">Reference proteome</keyword>
<feature type="transmembrane region" description="Helical" evidence="2">
    <location>
        <begin position="66"/>
        <end position="86"/>
    </location>
</feature>
<dbReference type="InterPro" id="IPR036374">
    <property type="entry name" value="OxRdtase_Mopterin-bd_sf"/>
</dbReference>
<accession>A0ABT9NZ72</accession>
<keyword evidence="2" id="KW-0812">Transmembrane</keyword>
<feature type="transmembrane region" description="Helical" evidence="2">
    <location>
        <begin position="93"/>
        <end position="111"/>
    </location>
</feature>
<evidence type="ECO:0000313" key="5">
    <source>
        <dbReference type="Proteomes" id="UP001235712"/>
    </source>
</evidence>
<dbReference type="EMBL" id="JAUSQZ010000001">
    <property type="protein sequence ID" value="MDP9825270.1"/>
    <property type="molecule type" value="Genomic_DNA"/>
</dbReference>
<reference evidence="4 5" key="1">
    <citation type="submission" date="2023-07" db="EMBL/GenBank/DDBJ databases">
        <title>Sequencing the genomes of 1000 actinobacteria strains.</title>
        <authorList>
            <person name="Klenk H.-P."/>
        </authorList>
    </citation>
    <scope>NUCLEOTIDE SEQUENCE [LARGE SCALE GENOMIC DNA]</scope>
    <source>
        <strain evidence="4 5">DSM 44388</strain>
    </source>
</reference>
<dbReference type="InterPro" id="IPR014756">
    <property type="entry name" value="Ig_E-set"/>
</dbReference>
<dbReference type="SUPFAM" id="SSF56524">
    <property type="entry name" value="Oxidoreductase molybdopterin-binding domain"/>
    <property type="match status" value="1"/>
</dbReference>
<dbReference type="Proteomes" id="UP001235712">
    <property type="component" value="Unassembled WGS sequence"/>
</dbReference>
<organism evidence="4 5">
    <name type="scientific">Kineosporia succinea</name>
    <dbReference type="NCBI Taxonomy" id="84632"/>
    <lineage>
        <taxon>Bacteria</taxon>
        <taxon>Bacillati</taxon>
        <taxon>Actinomycetota</taxon>
        <taxon>Actinomycetes</taxon>
        <taxon>Kineosporiales</taxon>
        <taxon>Kineosporiaceae</taxon>
        <taxon>Kineosporia</taxon>
    </lineage>
</organism>
<protein>
    <submittedName>
        <fullName evidence="4">DMSO/TMAO reductase YedYZ molybdopterin-dependent catalytic subunit</fullName>
    </submittedName>
</protein>
<feature type="domain" description="Oxidoreductase molybdopterin-binding" evidence="3">
    <location>
        <begin position="226"/>
        <end position="374"/>
    </location>
</feature>
<dbReference type="Gene3D" id="2.60.40.650">
    <property type="match status" value="1"/>
</dbReference>
<keyword evidence="2" id="KW-1133">Transmembrane helix</keyword>
<proteinExistence type="predicted"/>
<keyword evidence="2" id="KW-0472">Membrane</keyword>